<keyword evidence="10 12" id="KW-0804">Transcription</keyword>
<evidence type="ECO:0000256" key="11">
    <source>
        <dbReference type="PIRSR" id="PIRSR602481-2"/>
    </source>
</evidence>
<evidence type="ECO:0000256" key="2">
    <source>
        <dbReference type="ARBA" id="ARBA00007957"/>
    </source>
</evidence>
<proteinExistence type="inferred from homology"/>
<dbReference type="GO" id="GO:0003700">
    <property type="term" value="F:DNA-binding transcription factor activity"/>
    <property type="evidence" value="ECO:0007669"/>
    <property type="project" value="UniProtKB-UniRule"/>
</dbReference>
<dbReference type="NCBIfam" id="NF045678">
    <property type="entry name" value="TransRegIrrA"/>
    <property type="match status" value="1"/>
</dbReference>
<evidence type="ECO:0000256" key="3">
    <source>
        <dbReference type="ARBA" id="ARBA00020910"/>
    </source>
</evidence>
<protein>
    <recommendedName>
        <fullName evidence="3 12">Ferric uptake regulation protein</fullName>
    </recommendedName>
</protein>
<dbReference type="SUPFAM" id="SSF46785">
    <property type="entry name" value="Winged helix' DNA-binding domain"/>
    <property type="match status" value="1"/>
</dbReference>
<evidence type="ECO:0000256" key="5">
    <source>
        <dbReference type="ARBA" id="ARBA00022491"/>
    </source>
</evidence>
<dbReference type="InterPro" id="IPR002481">
    <property type="entry name" value="FUR"/>
</dbReference>
<evidence type="ECO:0000313" key="14">
    <source>
        <dbReference type="Proteomes" id="UP000197065"/>
    </source>
</evidence>
<dbReference type="OrthoDB" id="9800477at2"/>
<dbReference type="GO" id="GO:0045892">
    <property type="term" value="P:negative regulation of DNA-templated transcription"/>
    <property type="evidence" value="ECO:0007669"/>
    <property type="project" value="TreeGrafter"/>
</dbReference>
<dbReference type="GO" id="GO:0005737">
    <property type="term" value="C:cytoplasm"/>
    <property type="evidence" value="ECO:0007669"/>
    <property type="project" value="UniProtKB-SubCell"/>
</dbReference>
<dbReference type="RefSeq" id="WP_088559522.1">
    <property type="nucleotide sequence ID" value="NZ_FYEH01000001.1"/>
</dbReference>
<dbReference type="NCBIfam" id="NF045677">
    <property type="entry name" value="FeRespRegIrr"/>
    <property type="match status" value="1"/>
</dbReference>
<sequence>MSRAYANALRQLKASGLRPTRQRLALAKLLLETGPRHVTAEELFQEARVAGIPVSLATVYNTLHQFTSAGLMTEVIVGSGQSYFDTNPTSHYHYFDKSTGEIIDVPDDAVEFTRLPEPPAGKVIDRIDVVVRIRDADDSVRRRLPRVAETRWEEIDTAE</sequence>
<dbReference type="GO" id="GO:1900376">
    <property type="term" value="P:regulation of secondary metabolite biosynthetic process"/>
    <property type="evidence" value="ECO:0007669"/>
    <property type="project" value="TreeGrafter"/>
</dbReference>
<keyword evidence="5 12" id="KW-0678">Repressor</keyword>
<dbReference type="FunFam" id="1.10.10.10:FF:000007">
    <property type="entry name" value="Ferric uptake regulation protein"/>
    <property type="match status" value="1"/>
</dbReference>
<keyword evidence="7 12" id="KW-0862">Zinc</keyword>
<comment type="subcellular location">
    <subcellularLocation>
        <location evidence="1 12">Cytoplasm</location>
    </subcellularLocation>
</comment>
<evidence type="ECO:0000256" key="4">
    <source>
        <dbReference type="ARBA" id="ARBA00022490"/>
    </source>
</evidence>
<dbReference type="GO" id="GO:0008270">
    <property type="term" value="F:zinc ion binding"/>
    <property type="evidence" value="ECO:0007669"/>
    <property type="project" value="TreeGrafter"/>
</dbReference>
<dbReference type="Gene3D" id="1.10.10.10">
    <property type="entry name" value="Winged helix-like DNA-binding domain superfamily/Winged helix DNA-binding domain"/>
    <property type="match status" value="1"/>
</dbReference>
<dbReference type="PANTHER" id="PTHR33202:SF7">
    <property type="entry name" value="FERRIC UPTAKE REGULATION PROTEIN"/>
    <property type="match status" value="1"/>
</dbReference>
<feature type="binding site" evidence="11">
    <location>
        <position position="111"/>
    </location>
    <ligand>
        <name>Fe cation</name>
        <dbReference type="ChEBI" id="CHEBI:24875"/>
    </ligand>
</feature>
<name>A0A212PYP2_9PROT</name>
<dbReference type="PANTHER" id="PTHR33202">
    <property type="entry name" value="ZINC UPTAKE REGULATION PROTEIN"/>
    <property type="match status" value="1"/>
</dbReference>
<comment type="subunit">
    <text evidence="12">Homodimer.</text>
</comment>
<comment type="cofactor">
    <cofactor evidence="11">
        <name>Mn(2+)</name>
        <dbReference type="ChEBI" id="CHEBI:29035"/>
    </cofactor>
    <cofactor evidence="11">
        <name>Fe(2+)</name>
        <dbReference type="ChEBI" id="CHEBI:29033"/>
    </cofactor>
    <text evidence="11">Binds 1 Mn(2+) or Fe(2+) ion per subunit.</text>
</comment>
<dbReference type="AlphaFoldDB" id="A0A212PYP2"/>
<keyword evidence="11 12" id="KW-0408">Iron</keyword>
<evidence type="ECO:0000256" key="8">
    <source>
        <dbReference type="ARBA" id="ARBA00023015"/>
    </source>
</evidence>
<dbReference type="GO" id="GO:0000976">
    <property type="term" value="F:transcription cis-regulatory region binding"/>
    <property type="evidence" value="ECO:0007669"/>
    <property type="project" value="TreeGrafter"/>
</dbReference>
<keyword evidence="9 12" id="KW-0238">DNA-binding</keyword>
<dbReference type="InterPro" id="IPR036390">
    <property type="entry name" value="WH_DNA-bd_sf"/>
</dbReference>
<keyword evidence="8 12" id="KW-0805">Transcription regulation</keyword>
<evidence type="ECO:0000256" key="7">
    <source>
        <dbReference type="ARBA" id="ARBA00022833"/>
    </source>
</evidence>
<dbReference type="CDD" id="cd07153">
    <property type="entry name" value="Fur_like"/>
    <property type="match status" value="1"/>
</dbReference>
<evidence type="ECO:0000256" key="1">
    <source>
        <dbReference type="ARBA" id="ARBA00004496"/>
    </source>
</evidence>
<comment type="similarity">
    <text evidence="2 12">Belongs to the Fur family.</text>
</comment>
<dbReference type="EMBL" id="FYEH01000001">
    <property type="protein sequence ID" value="SNB52130.1"/>
    <property type="molecule type" value="Genomic_DNA"/>
</dbReference>
<keyword evidence="14" id="KW-1185">Reference proteome</keyword>
<keyword evidence="4 12" id="KW-0963">Cytoplasm</keyword>
<evidence type="ECO:0000256" key="10">
    <source>
        <dbReference type="ARBA" id="ARBA00023163"/>
    </source>
</evidence>
<evidence type="ECO:0000256" key="12">
    <source>
        <dbReference type="RuleBase" id="RU364037"/>
    </source>
</evidence>
<gene>
    <name evidence="12" type="primary">fur</name>
    <name evidence="13" type="ORF">SAMN07250955_101190</name>
</gene>
<dbReference type="Proteomes" id="UP000197065">
    <property type="component" value="Unassembled WGS sequence"/>
</dbReference>
<keyword evidence="6 11" id="KW-0479">Metal-binding</keyword>
<reference evidence="13 14" key="1">
    <citation type="submission" date="2017-06" db="EMBL/GenBank/DDBJ databases">
        <authorList>
            <person name="Kim H.J."/>
            <person name="Triplett B.A."/>
        </authorList>
    </citation>
    <scope>NUCLEOTIDE SEQUENCE [LARGE SCALE GENOMIC DNA]</scope>
    <source>
        <strain evidence="13 14">B29T1</strain>
    </source>
</reference>
<evidence type="ECO:0000256" key="9">
    <source>
        <dbReference type="ARBA" id="ARBA00023125"/>
    </source>
</evidence>
<dbReference type="Pfam" id="PF01475">
    <property type="entry name" value="FUR"/>
    <property type="match status" value="1"/>
</dbReference>
<accession>A0A212PYP2</accession>
<organism evidence="13 14">
    <name type="scientific">Arboricoccus pini</name>
    <dbReference type="NCBI Taxonomy" id="1963835"/>
    <lineage>
        <taxon>Bacteria</taxon>
        <taxon>Pseudomonadati</taxon>
        <taxon>Pseudomonadota</taxon>
        <taxon>Alphaproteobacteria</taxon>
        <taxon>Geminicoccales</taxon>
        <taxon>Geminicoccaceae</taxon>
        <taxon>Arboricoccus</taxon>
    </lineage>
</organism>
<dbReference type="InterPro" id="IPR036388">
    <property type="entry name" value="WH-like_DNA-bd_sf"/>
</dbReference>
<evidence type="ECO:0000256" key="6">
    <source>
        <dbReference type="ARBA" id="ARBA00022723"/>
    </source>
</evidence>
<evidence type="ECO:0000313" key="13">
    <source>
        <dbReference type="EMBL" id="SNB52130.1"/>
    </source>
</evidence>